<feature type="region of interest" description="Disordered" evidence="1">
    <location>
        <begin position="1"/>
        <end position="26"/>
    </location>
</feature>
<evidence type="ECO:0000256" key="1">
    <source>
        <dbReference type="SAM" id="MobiDB-lite"/>
    </source>
</evidence>
<feature type="compositionally biased region" description="Polar residues" evidence="1">
    <location>
        <begin position="10"/>
        <end position="26"/>
    </location>
</feature>
<sequence length="426" mass="50019">MDDRNRFRFDTSSIPQNGYPNNNQLGRGLQEQQKYIQNYNAYQPSSTFVRSDNTNTANLENLRDFSQFNVEQAFKQNSVIEHMPDNKYLHNTLYDNLNENLNKETIQEVRLNIDSMDRDIQLYPDPFKYIVTFGPVVNSGVTSTIERANLKNDVRKLNKMKYPNSRKKAAQEDLDEDFDISQVNPNILVNYDNHLKRIYNPYITQSFVNVKFIRLDNVVLPRFNKVIINTSWNYCTVCYGICENCTSSSTTTPNLTIKDDYERVKTDMIKNNRYIPDDNHLGPLFTDRYVLVGIKEIENNQNLATNQKNSRAFAIFPDKYMGLLYWRGSPYYAVKIYKDSLLGNINRLSFEFFDSWGAPIILNRVCVDYETTQLIETDFINPDYINIHEIIADTNLTNFFINKITEIIKCFVMINFNITNRIFFFE</sequence>
<accession>A0A3G4ZZ25</accession>
<gene>
    <name evidence="2" type="ORF">Gaeavirus16_2</name>
</gene>
<organism evidence="2">
    <name type="scientific">Gaeavirus sp</name>
    <dbReference type="NCBI Taxonomy" id="2487767"/>
    <lineage>
        <taxon>Viruses</taxon>
        <taxon>Varidnaviria</taxon>
        <taxon>Bamfordvirae</taxon>
        <taxon>Nucleocytoviricota</taxon>
        <taxon>Megaviricetes</taxon>
        <taxon>Imitervirales</taxon>
        <taxon>Mimiviridae</taxon>
        <taxon>Klosneuvirinae</taxon>
    </lineage>
</organism>
<reference evidence="2" key="1">
    <citation type="submission" date="2018-10" db="EMBL/GenBank/DDBJ databases">
        <title>Hidden diversity of soil giant viruses.</title>
        <authorList>
            <person name="Schulz F."/>
            <person name="Alteio L."/>
            <person name="Goudeau D."/>
            <person name="Ryan E.M."/>
            <person name="Malmstrom R.R."/>
            <person name="Blanchard J."/>
            <person name="Woyke T."/>
        </authorList>
    </citation>
    <scope>NUCLEOTIDE SEQUENCE</scope>
    <source>
        <strain evidence="2">GAV1</strain>
    </source>
</reference>
<dbReference type="EMBL" id="MK072214">
    <property type="protein sequence ID" value="AYV80206.1"/>
    <property type="molecule type" value="Genomic_DNA"/>
</dbReference>
<protein>
    <submittedName>
        <fullName evidence="2">Uncharacterized protein</fullName>
    </submittedName>
</protein>
<evidence type="ECO:0000313" key="2">
    <source>
        <dbReference type="EMBL" id="AYV80206.1"/>
    </source>
</evidence>
<name>A0A3G4ZZ25_9VIRU</name>
<proteinExistence type="predicted"/>